<protein>
    <submittedName>
        <fullName evidence="2">Uncharacterized protein</fullName>
    </submittedName>
</protein>
<gene>
    <name evidence="2" type="ORF">M413DRAFT_30124</name>
</gene>
<dbReference type="EMBL" id="KN831790">
    <property type="protein sequence ID" value="KIM38584.1"/>
    <property type="molecule type" value="Genomic_DNA"/>
</dbReference>
<name>A0A0C3C2U5_HEBCY</name>
<dbReference type="AlphaFoldDB" id="A0A0C3C2U5"/>
<evidence type="ECO:0000313" key="2">
    <source>
        <dbReference type="EMBL" id="KIM38584.1"/>
    </source>
</evidence>
<dbReference type="HOGENOM" id="CLU_1917301_0_0_1"/>
<proteinExistence type="predicted"/>
<organism evidence="2 3">
    <name type="scientific">Hebeloma cylindrosporum</name>
    <dbReference type="NCBI Taxonomy" id="76867"/>
    <lineage>
        <taxon>Eukaryota</taxon>
        <taxon>Fungi</taxon>
        <taxon>Dikarya</taxon>
        <taxon>Basidiomycota</taxon>
        <taxon>Agaricomycotina</taxon>
        <taxon>Agaricomycetes</taxon>
        <taxon>Agaricomycetidae</taxon>
        <taxon>Agaricales</taxon>
        <taxon>Agaricineae</taxon>
        <taxon>Hymenogastraceae</taxon>
        <taxon>Hebeloma</taxon>
    </lineage>
</organism>
<keyword evidence="3" id="KW-1185">Reference proteome</keyword>
<reference evidence="2 3" key="1">
    <citation type="submission" date="2014-04" db="EMBL/GenBank/DDBJ databases">
        <authorList>
            <consortium name="DOE Joint Genome Institute"/>
            <person name="Kuo A."/>
            <person name="Gay G."/>
            <person name="Dore J."/>
            <person name="Kohler A."/>
            <person name="Nagy L.G."/>
            <person name="Floudas D."/>
            <person name="Copeland A."/>
            <person name="Barry K.W."/>
            <person name="Cichocki N."/>
            <person name="Veneault-Fourrey C."/>
            <person name="LaButti K."/>
            <person name="Lindquist E.A."/>
            <person name="Lipzen A."/>
            <person name="Lundell T."/>
            <person name="Morin E."/>
            <person name="Murat C."/>
            <person name="Sun H."/>
            <person name="Tunlid A."/>
            <person name="Henrissat B."/>
            <person name="Grigoriev I.V."/>
            <person name="Hibbett D.S."/>
            <person name="Martin F."/>
            <person name="Nordberg H.P."/>
            <person name="Cantor M.N."/>
            <person name="Hua S.X."/>
        </authorList>
    </citation>
    <scope>NUCLEOTIDE SEQUENCE [LARGE SCALE GENOMIC DNA]</scope>
    <source>
        <strain evidence="3">h7</strain>
    </source>
</reference>
<evidence type="ECO:0000313" key="3">
    <source>
        <dbReference type="Proteomes" id="UP000053424"/>
    </source>
</evidence>
<feature type="region of interest" description="Disordered" evidence="1">
    <location>
        <begin position="102"/>
        <end position="132"/>
    </location>
</feature>
<dbReference type="Proteomes" id="UP000053424">
    <property type="component" value="Unassembled WGS sequence"/>
</dbReference>
<feature type="compositionally biased region" description="Basic and acidic residues" evidence="1">
    <location>
        <begin position="120"/>
        <end position="132"/>
    </location>
</feature>
<accession>A0A0C3C2U5</accession>
<reference evidence="3" key="2">
    <citation type="submission" date="2015-01" db="EMBL/GenBank/DDBJ databases">
        <title>Evolutionary Origins and Diversification of the Mycorrhizal Mutualists.</title>
        <authorList>
            <consortium name="DOE Joint Genome Institute"/>
            <consortium name="Mycorrhizal Genomics Consortium"/>
            <person name="Kohler A."/>
            <person name="Kuo A."/>
            <person name="Nagy L.G."/>
            <person name="Floudas D."/>
            <person name="Copeland A."/>
            <person name="Barry K.W."/>
            <person name="Cichocki N."/>
            <person name="Veneault-Fourrey C."/>
            <person name="LaButti K."/>
            <person name="Lindquist E.A."/>
            <person name="Lipzen A."/>
            <person name="Lundell T."/>
            <person name="Morin E."/>
            <person name="Murat C."/>
            <person name="Riley R."/>
            <person name="Ohm R."/>
            <person name="Sun H."/>
            <person name="Tunlid A."/>
            <person name="Henrissat B."/>
            <person name="Grigoriev I.V."/>
            <person name="Hibbett D.S."/>
            <person name="Martin F."/>
        </authorList>
    </citation>
    <scope>NUCLEOTIDE SEQUENCE [LARGE SCALE GENOMIC DNA]</scope>
    <source>
        <strain evidence="3">h7</strain>
    </source>
</reference>
<evidence type="ECO:0000256" key="1">
    <source>
        <dbReference type="SAM" id="MobiDB-lite"/>
    </source>
</evidence>
<sequence length="132" mass="15266">MIAAIFNDQVDHATLEETPRRPQHWFKFVFELELDHRSGAAMMFETEMLGHPEQRVPHWKFIVASVRRLCAAIYDKVHFIPEIEEPDITKIVPTDKQHFVKAARKSAVRNGPKPGGKGEAYMDKPPENFKLE</sequence>